<dbReference type="PANTHER" id="PTHR10429">
    <property type="entry name" value="DNA-3-METHYLADENINE GLYCOSYLASE"/>
    <property type="match status" value="1"/>
</dbReference>
<name>A0A7R9CX93_TIMCR</name>
<dbReference type="SUPFAM" id="SSF50486">
    <property type="entry name" value="FMT C-terminal domain-like"/>
    <property type="match status" value="1"/>
</dbReference>
<dbReference type="InterPro" id="IPR011034">
    <property type="entry name" value="Formyl_transferase-like_C_sf"/>
</dbReference>
<dbReference type="InterPro" id="IPR003180">
    <property type="entry name" value="MPG"/>
</dbReference>
<comment type="similarity">
    <text evidence="3">Belongs to the DNA glycosylase MPG family.</text>
</comment>
<evidence type="ECO:0000256" key="7">
    <source>
        <dbReference type="ARBA" id="ARBA00023204"/>
    </source>
</evidence>
<sequence>MRQYQIALATESLSVKLEEVNPHLRGEKVENHLGKTTPSSPDRDSNLDLPVLSSRTQHDKRKAAIFTSFQSMYFTSPLTRTTSRCSATFPEKKSQVSKIKGRSKKVKMCQISLPDLETSTSDSVVSLTVGSKRHRDDFYNVPCEQLANKLLGEVLVRRLDDGTVLRGRIVETECYLGGEDRASHSYRGKVTERNKPMYMKPGTAYVYFTYGMYHCFNISSMEPGGCVLLRAVEPLQGTDYMLSEREKRKKAPKDIVLDLKSSCSALSNQKKNKSLKIHELCNGPAKLCISFDISKQSSNTRDLCSWEGMWIEPDQNGRVGPHNIVSCPRIGIDSAGLEWASKPLRFYIIGSPSVSRRDKVKEKQIRELAK</sequence>
<dbReference type="EC" id="3.2.2.21" evidence="4"/>
<comment type="subunit">
    <text evidence="9">Binds MBD1. Binds SSBP1.</text>
</comment>
<evidence type="ECO:0000256" key="4">
    <source>
        <dbReference type="ARBA" id="ARBA00012000"/>
    </source>
</evidence>
<evidence type="ECO:0000256" key="9">
    <source>
        <dbReference type="ARBA" id="ARBA00066187"/>
    </source>
</evidence>
<dbReference type="HAMAP" id="MF_00527">
    <property type="entry name" value="3MGH"/>
    <property type="match status" value="1"/>
</dbReference>
<evidence type="ECO:0000313" key="15">
    <source>
        <dbReference type="EMBL" id="CAD7403950.1"/>
    </source>
</evidence>
<dbReference type="PANTHER" id="PTHR10429:SF0">
    <property type="entry name" value="DNA-3-METHYLADENINE GLYCOSYLASE"/>
    <property type="match status" value="1"/>
</dbReference>
<proteinExistence type="inferred from homology"/>
<evidence type="ECO:0000256" key="10">
    <source>
        <dbReference type="ARBA" id="ARBA00068926"/>
    </source>
</evidence>
<dbReference type="NCBIfam" id="TIGR00567">
    <property type="entry name" value="3mg"/>
    <property type="match status" value="1"/>
</dbReference>
<dbReference type="GO" id="GO:0003677">
    <property type="term" value="F:DNA binding"/>
    <property type="evidence" value="ECO:0007669"/>
    <property type="project" value="InterPro"/>
</dbReference>
<evidence type="ECO:0000256" key="6">
    <source>
        <dbReference type="ARBA" id="ARBA00022801"/>
    </source>
</evidence>
<evidence type="ECO:0000256" key="14">
    <source>
        <dbReference type="SAM" id="MobiDB-lite"/>
    </source>
</evidence>
<evidence type="ECO:0000256" key="2">
    <source>
        <dbReference type="ARBA" id="ARBA00002421"/>
    </source>
</evidence>
<evidence type="ECO:0000256" key="11">
    <source>
        <dbReference type="ARBA" id="ARBA00076879"/>
    </source>
</evidence>
<dbReference type="InterPro" id="IPR036995">
    <property type="entry name" value="MPG_sf"/>
</dbReference>
<dbReference type="Pfam" id="PF02245">
    <property type="entry name" value="Pur_DNA_glyco"/>
    <property type="match status" value="1"/>
</dbReference>
<organism evidence="15">
    <name type="scientific">Timema cristinae</name>
    <name type="common">Walking stick</name>
    <dbReference type="NCBI Taxonomy" id="61476"/>
    <lineage>
        <taxon>Eukaryota</taxon>
        <taxon>Metazoa</taxon>
        <taxon>Ecdysozoa</taxon>
        <taxon>Arthropoda</taxon>
        <taxon>Hexapoda</taxon>
        <taxon>Insecta</taxon>
        <taxon>Pterygota</taxon>
        <taxon>Neoptera</taxon>
        <taxon>Polyneoptera</taxon>
        <taxon>Phasmatodea</taxon>
        <taxon>Timematodea</taxon>
        <taxon>Timematoidea</taxon>
        <taxon>Timematidae</taxon>
        <taxon>Timema</taxon>
    </lineage>
</organism>
<feature type="compositionally biased region" description="Basic and acidic residues" evidence="14">
    <location>
        <begin position="24"/>
        <end position="33"/>
    </location>
</feature>
<reference evidence="15" key="1">
    <citation type="submission" date="2020-11" db="EMBL/GenBank/DDBJ databases">
        <authorList>
            <person name="Tran Van P."/>
        </authorList>
    </citation>
    <scope>NUCLEOTIDE SEQUENCE</scope>
</reference>
<comment type="function">
    <text evidence="2">Hydrolysis of the deoxyribose N-glycosidic bond to excise 3-methyladenine, and 7-methylguanine from the damaged DNA polymer formed by alkylation lesions.</text>
</comment>
<evidence type="ECO:0000256" key="8">
    <source>
        <dbReference type="ARBA" id="ARBA00033426"/>
    </source>
</evidence>
<dbReference type="AlphaFoldDB" id="A0A7R9CX93"/>
<dbReference type="EMBL" id="OC319011">
    <property type="protein sequence ID" value="CAD7403950.1"/>
    <property type="molecule type" value="Genomic_DNA"/>
</dbReference>
<evidence type="ECO:0000256" key="1">
    <source>
        <dbReference type="ARBA" id="ARBA00000086"/>
    </source>
</evidence>
<dbReference type="GO" id="GO:0006284">
    <property type="term" value="P:base-excision repair"/>
    <property type="evidence" value="ECO:0007669"/>
    <property type="project" value="InterPro"/>
</dbReference>
<feature type="region of interest" description="Disordered" evidence="14">
    <location>
        <begin position="24"/>
        <end position="49"/>
    </location>
</feature>
<gene>
    <name evidence="15" type="ORF">TCEB3V08_LOCUS7255</name>
</gene>
<accession>A0A7R9CX93</accession>
<evidence type="ECO:0000256" key="12">
    <source>
        <dbReference type="ARBA" id="ARBA00078171"/>
    </source>
</evidence>
<dbReference type="GO" id="GO:0003905">
    <property type="term" value="F:alkylbase DNA N-glycosylase activity"/>
    <property type="evidence" value="ECO:0007669"/>
    <property type="project" value="UniProtKB-EC"/>
</dbReference>
<comment type="catalytic activity">
    <reaction evidence="1">
        <text>Hydrolysis of alkylated DNA, releasing 3-methyladenine, 3-methylguanine, 7-methylguanine and 7-methyladenine.</text>
        <dbReference type="EC" id="3.2.2.21"/>
    </reaction>
</comment>
<keyword evidence="7" id="KW-0234">DNA repair</keyword>
<keyword evidence="5" id="KW-0227">DNA damage</keyword>
<dbReference type="FunFam" id="3.10.300.10:FF:000001">
    <property type="entry name" value="Putative 3-methyladenine DNA glycosylase"/>
    <property type="match status" value="1"/>
</dbReference>
<dbReference type="Gene3D" id="3.10.300.10">
    <property type="entry name" value="Methylpurine-DNA glycosylase (MPG)"/>
    <property type="match status" value="1"/>
</dbReference>
<keyword evidence="6" id="KW-0378">Hydrolase</keyword>
<evidence type="ECO:0000256" key="3">
    <source>
        <dbReference type="ARBA" id="ARBA00009232"/>
    </source>
</evidence>
<evidence type="ECO:0000256" key="5">
    <source>
        <dbReference type="ARBA" id="ARBA00022763"/>
    </source>
</evidence>
<evidence type="ECO:0000256" key="13">
    <source>
        <dbReference type="ARBA" id="ARBA00082988"/>
    </source>
</evidence>
<dbReference type="CDD" id="cd00540">
    <property type="entry name" value="AAG"/>
    <property type="match status" value="1"/>
</dbReference>
<protein>
    <recommendedName>
        <fullName evidence="10">DNA-3-methyladenine glycosylase</fullName>
        <ecNumber evidence="4">3.2.2.21</ecNumber>
    </recommendedName>
    <alternativeName>
        <fullName evidence="11">3-alkyladenine DNA glycosylase</fullName>
    </alternativeName>
    <alternativeName>
        <fullName evidence="8">3-methyladenine DNA glycosidase</fullName>
    </alternativeName>
    <alternativeName>
        <fullName evidence="13">ADPG</fullName>
    </alternativeName>
    <alternativeName>
        <fullName evidence="12">N-methylpurine-DNA glycosylase</fullName>
    </alternativeName>
</protein>